<dbReference type="RefSeq" id="WP_136401911.1">
    <property type="nucleotide sequence ID" value="NZ_SSNZ01000001.1"/>
</dbReference>
<evidence type="ECO:0000313" key="1">
    <source>
        <dbReference type="EMBL" id="THF53388.1"/>
    </source>
</evidence>
<reference evidence="1 2" key="1">
    <citation type="submission" date="2019-04" db="EMBL/GenBank/DDBJ databases">
        <title>Flavobacterium sp. nov. isolated from construction timber.</title>
        <authorList>
            <person name="Lin S.-Y."/>
            <person name="Chang C.-T."/>
            <person name="Young C.-C."/>
        </authorList>
    </citation>
    <scope>NUCLEOTIDE SEQUENCE [LARGE SCALE GENOMIC DNA]</scope>
    <source>
        <strain evidence="1 2">CC-CTC003</strain>
    </source>
</reference>
<name>A0A4S4A4Y7_9FLAO</name>
<keyword evidence="2" id="KW-1185">Reference proteome</keyword>
<sequence>MKVLVKIVLFLFITFLATPTIVGFLKSDTDTSMVYSLSEEETVKEIKETKAQLKFEFQEPVFFAPKQNAAVITFENTLKHDNRFREIFSPPPEQV</sequence>
<dbReference type="Proteomes" id="UP000307507">
    <property type="component" value="Unassembled WGS sequence"/>
</dbReference>
<protein>
    <submittedName>
        <fullName evidence="1">Uncharacterized protein</fullName>
    </submittedName>
</protein>
<proteinExistence type="predicted"/>
<comment type="caution">
    <text evidence="1">The sequence shown here is derived from an EMBL/GenBank/DDBJ whole genome shotgun (WGS) entry which is preliminary data.</text>
</comment>
<dbReference type="OrthoDB" id="839726at2"/>
<organism evidence="1 2">
    <name type="scientific">Flavobacterium supellecticarium</name>
    <dbReference type="NCBI Taxonomy" id="2565924"/>
    <lineage>
        <taxon>Bacteria</taxon>
        <taxon>Pseudomonadati</taxon>
        <taxon>Bacteroidota</taxon>
        <taxon>Flavobacteriia</taxon>
        <taxon>Flavobacteriales</taxon>
        <taxon>Flavobacteriaceae</taxon>
        <taxon>Flavobacterium</taxon>
    </lineage>
</organism>
<dbReference type="EMBL" id="SSNZ01000001">
    <property type="protein sequence ID" value="THF53388.1"/>
    <property type="molecule type" value="Genomic_DNA"/>
</dbReference>
<evidence type="ECO:0000313" key="2">
    <source>
        <dbReference type="Proteomes" id="UP000307507"/>
    </source>
</evidence>
<dbReference type="AlphaFoldDB" id="A0A4S4A4Y7"/>
<gene>
    <name evidence="1" type="ORF">E6C50_04070</name>
</gene>
<accession>A0A4S4A4Y7</accession>